<organism evidence="6 7">
    <name type="scientific">Alicyclobacillus acidoterrestris (strain ATCC 49025 / DSM 3922 / CIP 106132 / NCIMB 13137 / GD3B)</name>
    <dbReference type="NCBI Taxonomy" id="1356854"/>
    <lineage>
        <taxon>Bacteria</taxon>
        <taxon>Bacillati</taxon>
        <taxon>Bacillota</taxon>
        <taxon>Bacilli</taxon>
        <taxon>Bacillales</taxon>
        <taxon>Alicyclobacillaceae</taxon>
        <taxon>Alicyclobacillus</taxon>
    </lineage>
</organism>
<dbReference type="eggNOG" id="COG2314">
    <property type="taxonomic scope" value="Bacteria"/>
</dbReference>
<keyword evidence="7" id="KW-1185">Reference proteome</keyword>
<dbReference type="InterPro" id="IPR007829">
    <property type="entry name" value="TM2"/>
</dbReference>
<dbReference type="AlphaFoldDB" id="T0DN65"/>
<evidence type="ECO:0000313" key="7">
    <source>
        <dbReference type="Proteomes" id="UP000829401"/>
    </source>
</evidence>
<dbReference type="EMBL" id="CP080467">
    <property type="protein sequence ID" value="UNO48154.1"/>
    <property type="molecule type" value="Genomic_DNA"/>
</dbReference>
<dbReference type="GO" id="GO:0016020">
    <property type="term" value="C:membrane"/>
    <property type="evidence" value="ECO:0007669"/>
    <property type="project" value="UniProtKB-SubCell"/>
</dbReference>
<dbReference type="KEGG" id="aaco:K1I37_15930"/>
<evidence type="ECO:0000256" key="2">
    <source>
        <dbReference type="ARBA" id="ARBA00022692"/>
    </source>
</evidence>
<accession>T0DN65</accession>
<feature type="domain" description="TM2" evidence="5">
    <location>
        <begin position="1"/>
        <end position="48"/>
    </location>
</feature>
<gene>
    <name evidence="6" type="ORF">K1I37_15930</name>
</gene>
<dbReference type="STRING" id="1356854.N007_02425"/>
<protein>
    <submittedName>
        <fullName evidence="6">TM2 domain-containing protein</fullName>
    </submittedName>
</protein>
<keyword evidence="3" id="KW-1133">Transmembrane helix</keyword>
<evidence type="ECO:0000259" key="5">
    <source>
        <dbReference type="Pfam" id="PF05154"/>
    </source>
</evidence>
<accession>A0A9E6ZS22</accession>
<dbReference type="Proteomes" id="UP000829401">
    <property type="component" value="Chromosome"/>
</dbReference>
<comment type="subcellular location">
    <subcellularLocation>
        <location evidence="1">Membrane</location>
        <topology evidence="1">Multi-pass membrane protein</topology>
    </subcellularLocation>
</comment>
<evidence type="ECO:0000256" key="1">
    <source>
        <dbReference type="ARBA" id="ARBA00004141"/>
    </source>
</evidence>
<evidence type="ECO:0000313" key="6">
    <source>
        <dbReference type="EMBL" id="UNO48154.1"/>
    </source>
</evidence>
<dbReference type="RefSeq" id="WP_021295074.1">
    <property type="nucleotide sequence ID" value="NZ_AURB01000035.1"/>
</dbReference>
<dbReference type="Pfam" id="PF05154">
    <property type="entry name" value="TM2"/>
    <property type="match status" value="1"/>
</dbReference>
<keyword evidence="2" id="KW-0812">Transmembrane</keyword>
<sequence>MQKSVALAYVLWFFLGYLGIHRMYCGRVGSGVAMLALTVFGMLTMSIVVGHLLMMIVGIWWLIDLFLTAGMAGSTWRR</sequence>
<dbReference type="OrthoDB" id="2004788at2"/>
<evidence type="ECO:0000256" key="4">
    <source>
        <dbReference type="ARBA" id="ARBA00023136"/>
    </source>
</evidence>
<name>T0DN65_ALIAG</name>
<evidence type="ECO:0000256" key="3">
    <source>
        <dbReference type="ARBA" id="ARBA00022989"/>
    </source>
</evidence>
<proteinExistence type="predicted"/>
<reference evidence="7" key="1">
    <citation type="journal article" date="2022" name="G3 (Bethesda)">
        <title>Unveiling the complete genome sequence of Alicyclobacillus acidoterrestris DSM 3922T, a taint-producing strain.</title>
        <authorList>
            <person name="Leonardo I.C."/>
            <person name="Barreto Crespo M.T."/>
            <person name="Gaspar F.B."/>
        </authorList>
    </citation>
    <scope>NUCLEOTIDE SEQUENCE [LARGE SCALE GENOMIC DNA]</scope>
    <source>
        <strain evidence="7">DSM 3922</strain>
    </source>
</reference>
<keyword evidence="4" id="KW-0472">Membrane</keyword>